<feature type="binding site" evidence="6">
    <location>
        <position position="321"/>
    </location>
    <ligand>
        <name>FAD</name>
        <dbReference type="ChEBI" id="CHEBI:57692"/>
    </ligand>
</feature>
<feature type="domain" description="Pyridine nucleotide-disulphide oxidoreductase dimerisation" evidence="8">
    <location>
        <begin position="359"/>
        <end position="463"/>
    </location>
</feature>
<dbReference type="InterPro" id="IPR023753">
    <property type="entry name" value="FAD/NAD-binding_dom"/>
</dbReference>
<dbReference type="PRINTS" id="PR00411">
    <property type="entry name" value="PNDRDTASEI"/>
</dbReference>
<reference evidence="10" key="2">
    <citation type="submission" date="2020-09" db="EMBL/GenBank/DDBJ databases">
        <authorList>
            <person name="Sun Q."/>
            <person name="Zhou Y."/>
        </authorList>
    </citation>
    <scope>NUCLEOTIDE SEQUENCE</scope>
    <source>
        <strain evidence="10">CGMCC 1.15448</strain>
    </source>
</reference>
<keyword evidence="2" id="KW-0285">Flavoprotein</keyword>
<dbReference type="GO" id="GO:0050660">
    <property type="term" value="F:flavin adenine dinucleotide binding"/>
    <property type="evidence" value="ECO:0007669"/>
    <property type="project" value="TreeGrafter"/>
</dbReference>
<reference evidence="10" key="1">
    <citation type="journal article" date="2014" name="Int. J. Syst. Evol. Microbiol.">
        <title>Complete genome sequence of Corynebacterium casei LMG S-19264T (=DSM 44701T), isolated from a smear-ripened cheese.</title>
        <authorList>
            <consortium name="US DOE Joint Genome Institute (JGI-PGF)"/>
            <person name="Walter F."/>
            <person name="Albersmeier A."/>
            <person name="Kalinowski J."/>
            <person name="Ruckert C."/>
        </authorList>
    </citation>
    <scope>NUCLEOTIDE SEQUENCE</scope>
    <source>
        <strain evidence="10">CGMCC 1.15448</strain>
    </source>
</reference>
<organism evidence="10 11">
    <name type="scientific">Puia dinghuensis</name>
    <dbReference type="NCBI Taxonomy" id="1792502"/>
    <lineage>
        <taxon>Bacteria</taxon>
        <taxon>Pseudomonadati</taxon>
        <taxon>Bacteroidota</taxon>
        <taxon>Chitinophagia</taxon>
        <taxon>Chitinophagales</taxon>
        <taxon>Chitinophagaceae</taxon>
        <taxon>Puia</taxon>
    </lineage>
</organism>
<evidence type="ECO:0000256" key="6">
    <source>
        <dbReference type="PIRSR" id="PIRSR000350-3"/>
    </source>
</evidence>
<protein>
    <submittedName>
        <fullName evidence="10">Mercuric reductase</fullName>
    </submittedName>
</protein>
<dbReference type="Pfam" id="PF07992">
    <property type="entry name" value="Pyr_redox_2"/>
    <property type="match status" value="1"/>
</dbReference>
<name>A0A8J2UEY3_9BACT</name>
<keyword evidence="4" id="KW-0560">Oxidoreductase</keyword>
<dbReference type="EMBL" id="BMJC01000003">
    <property type="protein sequence ID" value="GGB06927.1"/>
    <property type="molecule type" value="Genomic_DNA"/>
</dbReference>
<keyword evidence="11" id="KW-1185">Reference proteome</keyword>
<feature type="binding site" evidence="6">
    <location>
        <position position="280"/>
    </location>
    <ligand>
        <name>NAD(+)</name>
        <dbReference type="ChEBI" id="CHEBI:57540"/>
    </ligand>
</feature>
<evidence type="ECO:0000313" key="10">
    <source>
        <dbReference type="EMBL" id="GGB06927.1"/>
    </source>
</evidence>
<feature type="binding site" evidence="6">
    <location>
        <position position="50"/>
    </location>
    <ligand>
        <name>FAD</name>
        <dbReference type="ChEBI" id="CHEBI:57692"/>
    </ligand>
</feature>
<comment type="caution">
    <text evidence="10">The sequence shown here is derived from an EMBL/GenBank/DDBJ whole genome shotgun (WGS) entry which is preliminary data.</text>
</comment>
<dbReference type="PANTHER" id="PTHR43014:SF2">
    <property type="entry name" value="MERCURIC REDUCTASE"/>
    <property type="match status" value="1"/>
</dbReference>
<evidence type="ECO:0000313" key="11">
    <source>
        <dbReference type="Proteomes" id="UP000607559"/>
    </source>
</evidence>
<gene>
    <name evidence="10" type="ORF">GCM10011511_33000</name>
</gene>
<dbReference type="PANTHER" id="PTHR43014">
    <property type="entry name" value="MERCURIC REDUCTASE"/>
    <property type="match status" value="1"/>
</dbReference>
<keyword evidence="3 6" id="KW-0274">FAD</keyword>
<proteinExistence type="inferred from homology"/>
<accession>A0A8J2UEY3</accession>
<evidence type="ECO:0000256" key="3">
    <source>
        <dbReference type="ARBA" id="ARBA00022827"/>
    </source>
</evidence>
<dbReference type="Gene3D" id="3.50.50.60">
    <property type="entry name" value="FAD/NAD(P)-binding domain"/>
    <property type="match status" value="2"/>
</dbReference>
<feature type="binding site" evidence="6">
    <location>
        <begin position="180"/>
        <end position="187"/>
    </location>
    <ligand>
        <name>NAD(+)</name>
        <dbReference type="ChEBI" id="CHEBI:57540"/>
    </ligand>
</feature>
<evidence type="ECO:0000256" key="7">
    <source>
        <dbReference type="PIRSR" id="PIRSR000350-4"/>
    </source>
</evidence>
<dbReference type="SUPFAM" id="SSF51905">
    <property type="entry name" value="FAD/NAD(P)-binding domain"/>
    <property type="match status" value="1"/>
</dbReference>
<dbReference type="InterPro" id="IPR001100">
    <property type="entry name" value="Pyr_nuc-diS_OxRdtase"/>
</dbReference>
<evidence type="ECO:0000256" key="4">
    <source>
        <dbReference type="ARBA" id="ARBA00023002"/>
    </source>
</evidence>
<dbReference type="InterPro" id="IPR036188">
    <property type="entry name" value="FAD/NAD-bd_sf"/>
</dbReference>
<keyword evidence="6" id="KW-0520">NAD</keyword>
<dbReference type="PIRSF" id="PIRSF000350">
    <property type="entry name" value="Mercury_reductase_MerA"/>
    <property type="match status" value="1"/>
</dbReference>
<dbReference type="AlphaFoldDB" id="A0A8J2UEY3"/>
<dbReference type="InterPro" id="IPR004099">
    <property type="entry name" value="Pyr_nucl-diS_OxRdtase_dimer"/>
</dbReference>
<dbReference type="Proteomes" id="UP000607559">
    <property type="component" value="Unassembled WGS sequence"/>
</dbReference>
<dbReference type="SUPFAM" id="SSF55424">
    <property type="entry name" value="FAD/NAD-linked reductases, dimerisation (C-terminal) domain"/>
    <property type="match status" value="1"/>
</dbReference>
<feature type="disulfide bond" description="Redox-active" evidence="7">
    <location>
        <begin position="41"/>
        <end position="46"/>
    </location>
</feature>
<dbReference type="Pfam" id="PF02852">
    <property type="entry name" value="Pyr_redox_dim"/>
    <property type="match status" value="1"/>
</dbReference>
<evidence type="ECO:0000259" key="8">
    <source>
        <dbReference type="Pfam" id="PF02852"/>
    </source>
</evidence>
<dbReference type="GO" id="GO:0003955">
    <property type="term" value="F:NAD(P)H dehydrogenase (quinone) activity"/>
    <property type="evidence" value="ECO:0007669"/>
    <property type="project" value="TreeGrafter"/>
</dbReference>
<dbReference type="PRINTS" id="PR00368">
    <property type="entry name" value="FADPNR"/>
</dbReference>
<feature type="active site" description="Proton acceptor" evidence="5">
    <location>
        <position position="454"/>
    </location>
</feature>
<dbReference type="InterPro" id="IPR016156">
    <property type="entry name" value="FAD/NAD-linked_Rdtase_dimer_sf"/>
</dbReference>
<dbReference type="Gene3D" id="3.30.390.30">
    <property type="match status" value="1"/>
</dbReference>
<keyword evidence="6" id="KW-0547">Nucleotide-binding</keyword>
<dbReference type="FunFam" id="3.30.390.30:FF:000001">
    <property type="entry name" value="Dihydrolipoyl dehydrogenase"/>
    <property type="match status" value="1"/>
</dbReference>
<evidence type="ECO:0000259" key="9">
    <source>
        <dbReference type="Pfam" id="PF07992"/>
    </source>
</evidence>
<evidence type="ECO:0000256" key="5">
    <source>
        <dbReference type="PIRSR" id="PIRSR000350-2"/>
    </source>
</evidence>
<feature type="domain" description="FAD/NAD(P)-binding" evidence="9">
    <location>
        <begin position="4"/>
        <end position="332"/>
    </location>
</feature>
<feature type="binding site" evidence="6">
    <location>
        <position position="203"/>
    </location>
    <ligand>
        <name>NAD(+)</name>
        <dbReference type="ChEBI" id="CHEBI:57540"/>
    </ligand>
</feature>
<evidence type="ECO:0000256" key="1">
    <source>
        <dbReference type="ARBA" id="ARBA00007532"/>
    </source>
</evidence>
<evidence type="ECO:0000256" key="2">
    <source>
        <dbReference type="ARBA" id="ARBA00022630"/>
    </source>
</evidence>
<comment type="similarity">
    <text evidence="1">Belongs to the class-I pyridine nucleotide-disulfide oxidoreductase family.</text>
</comment>
<sequence>MVKYDAIIIGSGQAANPLAIKLAAAGWKTALIEKRFIGGTCINVGCTPTKTLIASGRVAYLVRRSADFGIHTTGFSVNIEEVIRRKNAHVLTARESSAKRLLETHHLDVIFGNAVFTAPKAITVTKEDGSIEELTAEKIFLNTGTRPVIPSIPGLAGVRYLTSDTILDLMVLPSHLVIIGGSYIALEFGQLYRRLGSEVTIIENNARFLSKEDEDIAATIKSFLEEDGIRIHTGAAVEKITKEADGIGLHLSAGPLSAPTGTSTASTSVITASHVLVATGRVPDTAALNAGATGITLDRHGFVVVNDRLETSVDGIYALGDVKGGPQFTHISYNDHLIVYRNLIEKADCSIAGRPPVYCLFTDPELGRVGLTETEARAKGLNIKVATLPVANIARAWENDETRGMLKAIVNADDRTIIGAAMLSSAGGELMSILQMAMMGRIQYNVLRDAVFAHPTFAESLNNLFSRLQ</sequence>
<comment type="cofactor">
    <cofactor evidence="6">
        <name>FAD</name>
        <dbReference type="ChEBI" id="CHEBI:57692"/>
    </cofactor>
    <text evidence="6">Binds 1 FAD per subunit.</text>
</comment>